<dbReference type="Proteomes" id="UP000236161">
    <property type="component" value="Unassembled WGS sequence"/>
</dbReference>
<dbReference type="PANTHER" id="PTHR37726">
    <property type="entry name" value="TRANSMEMBRANE PROTEIN"/>
    <property type="match status" value="1"/>
</dbReference>
<accession>A0A2I0AF54</accession>
<gene>
    <name evidence="2" type="ORF">AXF42_Ash000027</name>
</gene>
<keyword evidence="3" id="KW-1185">Reference proteome</keyword>
<keyword evidence="1" id="KW-0472">Membrane</keyword>
<dbReference type="PANTHER" id="PTHR37726:SF1">
    <property type="entry name" value="TRANSMEMBRANE PROTEIN"/>
    <property type="match status" value="1"/>
</dbReference>
<evidence type="ECO:0000313" key="2">
    <source>
        <dbReference type="EMBL" id="PKA54194.1"/>
    </source>
</evidence>
<evidence type="ECO:0000256" key="1">
    <source>
        <dbReference type="SAM" id="Phobius"/>
    </source>
</evidence>
<dbReference type="AlphaFoldDB" id="A0A2I0AF54"/>
<name>A0A2I0AF54_9ASPA</name>
<reference evidence="2 3" key="1">
    <citation type="journal article" date="2017" name="Nature">
        <title>The Apostasia genome and the evolution of orchids.</title>
        <authorList>
            <person name="Zhang G.Q."/>
            <person name="Liu K.W."/>
            <person name="Li Z."/>
            <person name="Lohaus R."/>
            <person name="Hsiao Y.Y."/>
            <person name="Niu S.C."/>
            <person name="Wang J.Y."/>
            <person name="Lin Y.C."/>
            <person name="Xu Q."/>
            <person name="Chen L.J."/>
            <person name="Yoshida K."/>
            <person name="Fujiwara S."/>
            <person name="Wang Z.W."/>
            <person name="Zhang Y.Q."/>
            <person name="Mitsuda N."/>
            <person name="Wang M."/>
            <person name="Liu G.H."/>
            <person name="Pecoraro L."/>
            <person name="Huang H.X."/>
            <person name="Xiao X.J."/>
            <person name="Lin M."/>
            <person name="Wu X.Y."/>
            <person name="Wu W.L."/>
            <person name="Chen Y.Y."/>
            <person name="Chang S.B."/>
            <person name="Sakamoto S."/>
            <person name="Ohme-Takagi M."/>
            <person name="Yagi M."/>
            <person name="Zeng S.J."/>
            <person name="Shen C.Y."/>
            <person name="Yeh C.M."/>
            <person name="Luo Y.B."/>
            <person name="Tsai W.C."/>
            <person name="Van de Peer Y."/>
            <person name="Liu Z.J."/>
        </authorList>
    </citation>
    <scope>NUCLEOTIDE SEQUENCE [LARGE SCALE GENOMIC DNA]</scope>
    <source>
        <strain evidence="3">cv. Shenzhen</strain>
        <tissue evidence="2">Stem</tissue>
    </source>
</reference>
<evidence type="ECO:0000313" key="3">
    <source>
        <dbReference type="Proteomes" id="UP000236161"/>
    </source>
</evidence>
<dbReference type="STRING" id="1088818.A0A2I0AF54"/>
<feature type="transmembrane region" description="Helical" evidence="1">
    <location>
        <begin position="84"/>
        <end position="103"/>
    </location>
</feature>
<keyword evidence="1" id="KW-0812">Transmembrane</keyword>
<proteinExistence type="predicted"/>
<dbReference type="OrthoDB" id="657942at2759"/>
<keyword evidence="1" id="KW-1133">Transmembrane helix</keyword>
<feature type="transmembrane region" description="Helical" evidence="1">
    <location>
        <begin position="57"/>
        <end position="77"/>
    </location>
</feature>
<dbReference type="EMBL" id="KZ451982">
    <property type="protein sequence ID" value="PKA54194.1"/>
    <property type="molecule type" value="Genomic_DNA"/>
</dbReference>
<organism evidence="2 3">
    <name type="scientific">Apostasia shenzhenica</name>
    <dbReference type="NCBI Taxonomy" id="1088818"/>
    <lineage>
        <taxon>Eukaryota</taxon>
        <taxon>Viridiplantae</taxon>
        <taxon>Streptophyta</taxon>
        <taxon>Embryophyta</taxon>
        <taxon>Tracheophyta</taxon>
        <taxon>Spermatophyta</taxon>
        <taxon>Magnoliopsida</taxon>
        <taxon>Liliopsida</taxon>
        <taxon>Asparagales</taxon>
        <taxon>Orchidaceae</taxon>
        <taxon>Apostasioideae</taxon>
        <taxon>Apostasia</taxon>
    </lineage>
</organism>
<sequence length="312" mass="35045">MEEEKGLPQQWVTKNLTTTFFKCTRWQVEETADLLNCPFHYFCDSSYAGNYHPFVDLFVLIFLLCSFRSASAFTALERRFKRKYLLPSGPILLPLVVLILYHGQRINSLFPLSQMGPALLLLVHISALSFESRREQRSLRYAVLEASTVSGILHASMYLDSIILPYYTGLDALERSVFSGECPTCVCRREDMVAGGRIVLYRGWSKSTLAIVAALCSRMLGRIFGEEKSTLLVKLTAEVIGWGSVAGDAVYLLRIDIPGERESLKRAIYGGICALISCNALRKVYGAAVWLAAKRQTEKKKKDVSFEADEIL</sequence>
<protein>
    <submittedName>
        <fullName evidence="2">Uncharacterized protein</fullName>
    </submittedName>
</protein>